<reference evidence="2 3" key="1">
    <citation type="submission" date="2018-12" db="EMBL/GenBank/DDBJ databases">
        <authorList>
            <consortium name="Pathogen Informatics"/>
        </authorList>
    </citation>
    <scope>NUCLEOTIDE SEQUENCE [LARGE SCALE GENOMIC DNA]</scope>
    <source>
        <strain evidence="2 3">NCTC9695</strain>
    </source>
</reference>
<keyword evidence="1" id="KW-1133">Transmembrane helix</keyword>
<evidence type="ECO:0000256" key="1">
    <source>
        <dbReference type="SAM" id="Phobius"/>
    </source>
</evidence>
<keyword evidence="1" id="KW-0812">Transmembrane</keyword>
<dbReference type="EMBL" id="LR134182">
    <property type="protein sequence ID" value="VEB44843.1"/>
    <property type="molecule type" value="Genomic_DNA"/>
</dbReference>
<proteinExistence type="predicted"/>
<keyword evidence="1" id="KW-0472">Membrane</keyword>
<gene>
    <name evidence="2" type="ORF">NCTC9695_05347</name>
</gene>
<sequence>MLFTSLSTYLALYALLLLAYVSVLFHLARKAGSHELAANAQLKEKLA</sequence>
<feature type="transmembrane region" description="Helical" evidence="1">
    <location>
        <begin position="6"/>
        <end position="27"/>
    </location>
</feature>
<protein>
    <submittedName>
        <fullName evidence="2">Uncharacterized protein</fullName>
    </submittedName>
</protein>
<evidence type="ECO:0000313" key="3">
    <source>
        <dbReference type="Proteomes" id="UP000275777"/>
    </source>
</evidence>
<accession>A0A3S4LL23</accession>
<organism evidence="2 3">
    <name type="scientific">Chromobacterium violaceum</name>
    <dbReference type="NCBI Taxonomy" id="536"/>
    <lineage>
        <taxon>Bacteria</taxon>
        <taxon>Pseudomonadati</taxon>
        <taxon>Pseudomonadota</taxon>
        <taxon>Betaproteobacteria</taxon>
        <taxon>Neisseriales</taxon>
        <taxon>Chromobacteriaceae</taxon>
        <taxon>Chromobacterium</taxon>
    </lineage>
</organism>
<name>A0A3S4LL23_CHRVL</name>
<dbReference type="AlphaFoldDB" id="A0A3S4LL23"/>
<dbReference type="Proteomes" id="UP000275777">
    <property type="component" value="Chromosome"/>
</dbReference>
<evidence type="ECO:0000313" key="2">
    <source>
        <dbReference type="EMBL" id="VEB44843.1"/>
    </source>
</evidence>